<dbReference type="InterPro" id="IPR025999">
    <property type="entry name" value="MCRS_N"/>
</dbReference>
<keyword evidence="8" id="KW-0539">Nucleus</keyword>
<dbReference type="Gene3D" id="2.130.10.10">
    <property type="entry name" value="YVTN repeat-like/Quinoprotein amine dehydrogenase"/>
    <property type="match status" value="1"/>
</dbReference>
<dbReference type="OrthoDB" id="16516at2759"/>
<dbReference type="InterPro" id="IPR028889">
    <property type="entry name" value="USP"/>
</dbReference>
<dbReference type="GO" id="GO:0003676">
    <property type="term" value="F:nucleic acid binding"/>
    <property type="evidence" value="ECO:0007669"/>
    <property type="project" value="InterPro"/>
</dbReference>
<gene>
    <name evidence="11" type="ORF">JZ751_009289</name>
</gene>
<sequence>MMNYEGLDPGMGEFSPSLHGAMESGLESSLDPRLDPSLLQGVELDPEGLAVSVPESVHLLEGMFSELHSAVAEVGIPVTAAHFDLQEELLWMGNHRVHATDDIRSIQSLETGVLFLSKSNLKCLTRGGLIMFDYPMEEGADMHSLLLTDNNTLLLGGLQNYVSEIDLNTVQETQKFTVEVPGVAIMRQSNRFFFCGHTSGKVSLRDLRTFKLEQEFDAFSGSLSDFDVHGNLLAACGFSSRGLNGLACDRFLMVYDLRMMRAVTPLQVHVDPLFLRFIPTYTSRQCQFCEPTGLANLADIFHVNTVGQLLMSFDVSSSKQALAFGDSGGCVHLWSDAPEVTFNGYSRETDFALPCLVDTLPHLDWSHDLLPLSLIPMPLTSTEPLLRAPPVDPEILRTMKTVPYKTKEVELEYDSYSQVPESPIGRDEEPHLYMVPKKYRKVLYFLEPIRCLVQNHLCQKEFCLACELGFLFHMLDLSRGDPCQASNFLRAFRTIPEASALGLILADSDEQTGKARLGRLVQSWNRFILTQLHQETQEQEGPQAYRGVSNSGLGSSGESVIGRLFGCEVENSSLCRCGKETSIKEYDFAEILKKSICLEQSTQAWCENCEKYQPTVQTRNIRCLPDVLVINCEVNSVKEAEFWKAQAEYAFNKAMKKEEMERPKPPREPIPTEWEDLCSAEGLTFDTRVEDLRHVWIPLSLKMSISKTQGLEICSWSENEELSAAEEAEGAAIYDLVVTVSHVLDARTGGSLVAHIKVGETYHQRKEGVTHQQWYLFNDFLIEPIDKAEAAQFDVSWKVPAILYYAKRNYHTKYDLRIKNPIEASVLLAEASLARKQRKSHATFIPLMVSEMPQAGDLVGLDAEFVTLNQEEAELRSDGTKSTIKPSQMSVARITCVRGQGPNEGVPFIDDYISTQEQVVDYLTQYSGIKPGDLDAKISSKHLTTLKSTYLKLRFLIDTGVRFVLKDQVIDTVYLFHMPRKRMISLRFLAWYFLDLKIQSETHDSIEDARTALQLYRKYLELSRGGGNDEVRKVLKGLYEKGRKLDWKVPDCDGGEGQGQAAEPEDDIPSSRCGLRLFNLQFHHHVSPKRYFQLRIFVQRDMLGGVADAMVAGATAGNAAAQSRSEDEESAGGKDVKRTAAQAFSGVVPKRRSSSRSIKRKKFDDELVESSLAKSSSRVSKSSIAPVPPMTTVVTPLPITKRVKKSRQPLQITKDLGRWKPVDDLLLINAVLQTTDLTAVHLGVKFSCRFTLREIQERWYALLYDPVISKLAWQAMRQLHPEAIAAIQSKALQPKLEVFQELLSKHPAVFYPSRTPKSLLVHWQLLKQYYLLDDQSVQPLPKGEQVLNFSDAEQLVDEAKLKETRDEVLEHGMNSPDFDNQTLAALRGRMVRYLMRSREITLGRATKDKQIDVDLSLEGPAWKISRKQGTLIPVAT</sequence>
<dbReference type="Pfam" id="PF13423">
    <property type="entry name" value="UCH_1"/>
    <property type="match status" value="1"/>
</dbReference>
<keyword evidence="7" id="KW-0269">Exonuclease</keyword>
<dbReference type="InterPro" id="IPR038765">
    <property type="entry name" value="Papain-like_cys_pep_sf"/>
</dbReference>
<dbReference type="InterPro" id="IPR015943">
    <property type="entry name" value="WD40/YVTN_repeat-like_dom_sf"/>
</dbReference>
<dbReference type="SMART" id="SM00479">
    <property type="entry name" value="EXOIII"/>
    <property type="match status" value="1"/>
</dbReference>
<evidence type="ECO:0000313" key="11">
    <source>
        <dbReference type="EMBL" id="KAG9333973.1"/>
    </source>
</evidence>
<dbReference type="GO" id="GO:0006397">
    <property type="term" value="P:mRNA processing"/>
    <property type="evidence" value="ECO:0007669"/>
    <property type="project" value="UniProtKB-KW"/>
</dbReference>
<dbReference type="Pfam" id="PF00929">
    <property type="entry name" value="RNase_T"/>
    <property type="match status" value="1"/>
</dbReference>
<dbReference type="Pfam" id="PF20770">
    <property type="entry name" value="PAN2_N"/>
    <property type="match status" value="1"/>
</dbReference>
<keyword evidence="4" id="KW-0540">Nuclease</keyword>
<dbReference type="FunFam" id="3.30.420.10:FF:000011">
    <property type="entry name" value="PAN2-PAN3 deadenylation complex catalytic subunit PAN2"/>
    <property type="match status" value="1"/>
</dbReference>
<evidence type="ECO:0000256" key="8">
    <source>
        <dbReference type="ARBA" id="ARBA00023242"/>
    </source>
</evidence>
<evidence type="ECO:0000256" key="3">
    <source>
        <dbReference type="ARBA" id="ARBA00022664"/>
    </source>
</evidence>
<dbReference type="PANTHER" id="PTHR15728:SF0">
    <property type="entry name" value="PAN2-PAN3 DEADENYLATION COMPLEX CATALYTIC SUBUNIT PAN2"/>
    <property type="match status" value="1"/>
</dbReference>
<dbReference type="InterPro" id="IPR036322">
    <property type="entry name" value="WD40_repeat_dom_sf"/>
</dbReference>
<dbReference type="InterPro" id="IPR036397">
    <property type="entry name" value="RNaseH_sf"/>
</dbReference>
<keyword evidence="5" id="KW-0479">Metal-binding</keyword>
<name>A0A8T2N1J8_9TELE</name>
<dbReference type="InterPro" id="IPR050785">
    <property type="entry name" value="PAN2-PAN3_catalytic_subunit"/>
</dbReference>
<dbReference type="GO" id="GO:0031251">
    <property type="term" value="C:PAN complex"/>
    <property type="evidence" value="ECO:0007669"/>
    <property type="project" value="TreeGrafter"/>
</dbReference>
<evidence type="ECO:0000256" key="6">
    <source>
        <dbReference type="ARBA" id="ARBA00022801"/>
    </source>
</evidence>
<comment type="caution">
    <text evidence="11">The sequence shown here is derived from an EMBL/GenBank/DDBJ whole genome shotgun (WGS) entry which is preliminary data.</text>
</comment>
<keyword evidence="3" id="KW-0507">mRNA processing</keyword>
<dbReference type="Pfam" id="PF13325">
    <property type="entry name" value="MCRS_N"/>
    <property type="match status" value="1"/>
</dbReference>
<keyword evidence="2" id="KW-0963">Cytoplasm</keyword>
<dbReference type="SUPFAM" id="SSF53098">
    <property type="entry name" value="Ribonuclease H-like"/>
    <property type="match status" value="1"/>
</dbReference>
<feature type="domain" description="USP" evidence="10">
    <location>
        <begin position="424"/>
        <end position="808"/>
    </location>
</feature>
<proteinExistence type="predicted"/>
<evidence type="ECO:0000256" key="1">
    <source>
        <dbReference type="ARBA" id="ARBA00001663"/>
    </source>
</evidence>
<evidence type="ECO:0000256" key="7">
    <source>
        <dbReference type="ARBA" id="ARBA00022839"/>
    </source>
</evidence>
<dbReference type="InterPro" id="IPR013520">
    <property type="entry name" value="Ribonucl_H"/>
</dbReference>
<dbReference type="Gene3D" id="3.90.70.10">
    <property type="entry name" value="Cysteine proteinases"/>
    <property type="match status" value="1"/>
</dbReference>
<dbReference type="GO" id="GO:0000932">
    <property type="term" value="C:P-body"/>
    <property type="evidence" value="ECO:0007669"/>
    <property type="project" value="TreeGrafter"/>
</dbReference>
<keyword evidence="6" id="KW-0378">Hydrolase</keyword>
<dbReference type="SUPFAM" id="SSF54001">
    <property type="entry name" value="Cysteine proteinases"/>
    <property type="match status" value="1"/>
</dbReference>
<dbReference type="EMBL" id="JAFBMS010000167">
    <property type="protein sequence ID" value="KAG9333973.1"/>
    <property type="molecule type" value="Genomic_DNA"/>
</dbReference>
<dbReference type="GO" id="GO:0004535">
    <property type="term" value="F:poly(A)-specific ribonuclease activity"/>
    <property type="evidence" value="ECO:0007669"/>
    <property type="project" value="UniProtKB-EC"/>
</dbReference>
<protein>
    <recommendedName>
        <fullName evidence="10">USP domain-containing protein</fullName>
    </recommendedName>
</protein>
<evidence type="ECO:0000259" key="10">
    <source>
        <dbReference type="PROSITE" id="PS50235"/>
    </source>
</evidence>
<dbReference type="Gene3D" id="3.30.420.10">
    <property type="entry name" value="Ribonuclease H-like superfamily/Ribonuclease H"/>
    <property type="match status" value="1"/>
</dbReference>
<reference evidence="11" key="1">
    <citation type="thesis" date="2021" institute="BYU ScholarsArchive" country="Provo, UT, USA">
        <title>Applications of and Algorithms for Genome Assembly and Genomic Analyses with an Emphasis on Marine Teleosts.</title>
        <authorList>
            <person name="Pickett B.D."/>
        </authorList>
    </citation>
    <scope>NUCLEOTIDE SEQUENCE</scope>
    <source>
        <strain evidence="11">HI-2016</strain>
    </source>
</reference>
<comment type="catalytic activity">
    <reaction evidence="1">
        <text>Exonucleolytic cleavage of poly(A) to 5'-AMP.</text>
        <dbReference type="EC" id="3.1.13.4"/>
    </reaction>
</comment>
<evidence type="ECO:0000256" key="2">
    <source>
        <dbReference type="ARBA" id="ARBA00022490"/>
    </source>
</evidence>
<accession>A0A8T2N1J8</accession>
<dbReference type="PANTHER" id="PTHR15728">
    <property type="entry name" value="DEADENYLATION COMPLEX CATALYTIC SUBUNIT PAN2"/>
    <property type="match status" value="1"/>
</dbReference>
<dbReference type="SUPFAM" id="SSF50978">
    <property type="entry name" value="WD40 repeat-like"/>
    <property type="match status" value="1"/>
</dbReference>
<keyword evidence="12" id="KW-1185">Reference proteome</keyword>
<evidence type="ECO:0000256" key="9">
    <source>
        <dbReference type="SAM" id="MobiDB-lite"/>
    </source>
</evidence>
<evidence type="ECO:0000256" key="4">
    <source>
        <dbReference type="ARBA" id="ARBA00022722"/>
    </source>
</evidence>
<dbReference type="CDD" id="cd06143">
    <property type="entry name" value="PAN2_exo"/>
    <property type="match status" value="1"/>
</dbReference>
<dbReference type="GO" id="GO:0000289">
    <property type="term" value="P:nuclear-transcribed mRNA poly(A) tail shortening"/>
    <property type="evidence" value="ECO:0007669"/>
    <property type="project" value="TreeGrafter"/>
</dbReference>
<dbReference type="GO" id="GO:0046872">
    <property type="term" value="F:metal ion binding"/>
    <property type="evidence" value="ECO:0007669"/>
    <property type="project" value="UniProtKB-KW"/>
</dbReference>
<organism evidence="11 12">
    <name type="scientific">Albula glossodonta</name>
    <name type="common">roundjaw bonefish</name>
    <dbReference type="NCBI Taxonomy" id="121402"/>
    <lineage>
        <taxon>Eukaryota</taxon>
        <taxon>Metazoa</taxon>
        <taxon>Chordata</taxon>
        <taxon>Craniata</taxon>
        <taxon>Vertebrata</taxon>
        <taxon>Euteleostomi</taxon>
        <taxon>Actinopterygii</taxon>
        <taxon>Neopterygii</taxon>
        <taxon>Teleostei</taxon>
        <taxon>Albuliformes</taxon>
        <taxon>Albulidae</taxon>
        <taxon>Albula</taxon>
    </lineage>
</organism>
<dbReference type="InterPro" id="IPR048841">
    <property type="entry name" value="PAN2_N"/>
</dbReference>
<dbReference type="PROSITE" id="PS50235">
    <property type="entry name" value="USP_3"/>
    <property type="match status" value="1"/>
</dbReference>
<dbReference type="Proteomes" id="UP000824540">
    <property type="component" value="Unassembled WGS sequence"/>
</dbReference>
<feature type="region of interest" description="Disordered" evidence="9">
    <location>
        <begin position="1117"/>
        <end position="1136"/>
    </location>
</feature>
<dbReference type="InterPro" id="IPR012337">
    <property type="entry name" value="RNaseH-like_sf"/>
</dbReference>
<evidence type="ECO:0000313" key="12">
    <source>
        <dbReference type="Proteomes" id="UP000824540"/>
    </source>
</evidence>
<dbReference type="InterPro" id="IPR028881">
    <property type="entry name" value="PAN2_UCH_dom"/>
</dbReference>
<evidence type="ECO:0000256" key="5">
    <source>
        <dbReference type="ARBA" id="ARBA00022723"/>
    </source>
</evidence>